<organism evidence="2 3">
    <name type="scientific">Cephus cinctus</name>
    <name type="common">Wheat stem sawfly</name>
    <dbReference type="NCBI Taxonomy" id="211228"/>
    <lineage>
        <taxon>Eukaryota</taxon>
        <taxon>Metazoa</taxon>
        <taxon>Ecdysozoa</taxon>
        <taxon>Arthropoda</taxon>
        <taxon>Hexapoda</taxon>
        <taxon>Insecta</taxon>
        <taxon>Pterygota</taxon>
        <taxon>Neoptera</taxon>
        <taxon>Endopterygota</taxon>
        <taxon>Hymenoptera</taxon>
        <taxon>Cephoidea</taxon>
        <taxon>Cephidae</taxon>
        <taxon>Cephus</taxon>
    </lineage>
</organism>
<evidence type="ECO:0000256" key="1">
    <source>
        <dbReference type="SAM" id="SignalP"/>
    </source>
</evidence>
<sequence length="145" mass="15951">MTRLPLFCLSMGIALVFGTSQEVKYTSMDKCEEGAWAISQIALQSEGNDVIITADVGHGQENNGTLRQVQITLTDCDVFLRCSKFSNRSVSDIDCERDDLADADENACNLAQEMGEWEVQTGNLSTQQGSGNPLGFCFHFDKKEV</sequence>
<feature type="chain" id="PRO_5042467496" evidence="1">
    <location>
        <begin position="19"/>
        <end position="145"/>
    </location>
</feature>
<keyword evidence="2" id="KW-1185">Reference proteome</keyword>
<keyword evidence="1" id="KW-0732">Signal</keyword>
<name>A0AAJ7C913_CEPCN</name>
<accession>A0AAJ7C913</accession>
<dbReference type="Proteomes" id="UP000694920">
    <property type="component" value="Unplaced"/>
</dbReference>
<gene>
    <name evidence="3" type="primary">LOC107272266</name>
</gene>
<evidence type="ECO:0000313" key="2">
    <source>
        <dbReference type="Proteomes" id="UP000694920"/>
    </source>
</evidence>
<evidence type="ECO:0000313" key="3">
    <source>
        <dbReference type="RefSeq" id="XP_015604751.1"/>
    </source>
</evidence>
<reference evidence="3" key="1">
    <citation type="submission" date="2025-08" db="UniProtKB">
        <authorList>
            <consortium name="RefSeq"/>
        </authorList>
    </citation>
    <scope>IDENTIFICATION</scope>
</reference>
<dbReference type="RefSeq" id="XP_015604751.1">
    <property type="nucleotide sequence ID" value="XM_015749265.1"/>
</dbReference>
<protein>
    <submittedName>
        <fullName evidence="3">Uncharacterized protein LOC107272266</fullName>
    </submittedName>
</protein>
<dbReference type="AlphaFoldDB" id="A0AAJ7C913"/>
<feature type="signal peptide" evidence="1">
    <location>
        <begin position="1"/>
        <end position="18"/>
    </location>
</feature>
<proteinExistence type="predicted"/>
<dbReference type="GeneID" id="107272266"/>
<dbReference type="KEGG" id="ccin:107272266"/>